<dbReference type="InterPro" id="IPR050301">
    <property type="entry name" value="NTE"/>
</dbReference>
<evidence type="ECO:0000256" key="2">
    <source>
        <dbReference type="ARBA" id="ARBA00022963"/>
    </source>
</evidence>
<accession>A0A9D2CE75</accession>
<dbReference type="InterPro" id="IPR045943">
    <property type="entry name" value="DUF6363"/>
</dbReference>
<evidence type="ECO:0000256" key="3">
    <source>
        <dbReference type="ARBA" id="ARBA00023098"/>
    </source>
</evidence>
<organism evidence="6 7">
    <name type="scientific">Candidatus Intestinimonas merdavium</name>
    <dbReference type="NCBI Taxonomy" id="2838622"/>
    <lineage>
        <taxon>Bacteria</taxon>
        <taxon>Bacillati</taxon>
        <taxon>Bacillota</taxon>
        <taxon>Clostridia</taxon>
        <taxon>Eubacteriales</taxon>
        <taxon>Intestinimonas</taxon>
    </lineage>
</organism>
<sequence length="283" mass="32384">MKTGIVLEGGALRTIFSSGVCDGLLEADLLPDYVIGVSAGIAYGVSYVSRQKGRNLEIVTKYANDKRYMGMRNLLVPSNRCYFGLRFTYETIPNELVPFDYETFAAFPGEVEAVVTNLESGQAEYLSVPRRDDKFLLLQATCAMPLLFPIFWLDGKPCLDGGSADGIPYRRAFDMGCDRVVVVLTRERSYRRQPEKLQHLIDLRYHRYPNFCETMRHRAQRYNACREELFRLEKEGKVLLISPKSTQGFSRVERDLGKIRALWQDGYDQGLSRGEEIRAFWGK</sequence>
<dbReference type="PROSITE" id="PS51635">
    <property type="entry name" value="PNPLA"/>
    <property type="match status" value="1"/>
</dbReference>
<dbReference type="GO" id="GO:0016042">
    <property type="term" value="P:lipid catabolic process"/>
    <property type="evidence" value="ECO:0007669"/>
    <property type="project" value="UniProtKB-UniRule"/>
</dbReference>
<name>A0A9D2CE75_9FIRM</name>
<proteinExistence type="predicted"/>
<protein>
    <submittedName>
        <fullName evidence="6">Patatin family protein</fullName>
    </submittedName>
</protein>
<feature type="short sequence motif" description="DGA/G" evidence="4">
    <location>
        <begin position="160"/>
        <end position="162"/>
    </location>
</feature>
<feature type="domain" description="PNPLA" evidence="5">
    <location>
        <begin position="5"/>
        <end position="173"/>
    </location>
</feature>
<dbReference type="Proteomes" id="UP000886824">
    <property type="component" value="Unassembled WGS sequence"/>
</dbReference>
<feature type="active site" description="Nucleophile" evidence="4">
    <location>
        <position position="38"/>
    </location>
</feature>
<evidence type="ECO:0000313" key="7">
    <source>
        <dbReference type="Proteomes" id="UP000886824"/>
    </source>
</evidence>
<dbReference type="AlphaFoldDB" id="A0A9D2CE75"/>
<reference evidence="6" key="2">
    <citation type="submission" date="2021-04" db="EMBL/GenBank/DDBJ databases">
        <authorList>
            <person name="Gilroy R."/>
        </authorList>
    </citation>
    <scope>NUCLEOTIDE SEQUENCE</scope>
    <source>
        <strain evidence="6">CHK33-7979</strain>
    </source>
</reference>
<evidence type="ECO:0000256" key="4">
    <source>
        <dbReference type="PROSITE-ProRule" id="PRU01161"/>
    </source>
</evidence>
<feature type="short sequence motif" description="GXSXG" evidence="4">
    <location>
        <begin position="36"/>
        <end position="40"/>
    </location>
</feature>
<dbReference type="Pfam" id="PF01734">
    <property type="entry name" value="Patatin"/>
    <property type="match status" value="1"/>
</dbReference>
<evidence type="ECO:0000259" key="5">
    <source>
        <dbReference type="PROSITE" id="PS51635"/>
    </source>
</evidence>
<dbReference type="PANTHER" id="PTHR14226:SF25">
    <property type="entry name" value="PHOSPHOESTERASE"/>
    <property type="match status" value="1"/>
</dbReference>
<feature type="active site" description="Proton acceptor" evidence="4">
    <location>
        <position position="160"/>
    </location>
</feature>
<dbReference type="CDD" id="cd07208">
    <property type="entry name" value="Pat_hypo_Ecoli_yjju_like"/>
    <property type="match status" value="1"/>
</dbReference>
<comment type="caution">
    <text evidence="4">Lacks conserved residue(s) required for the propagation of feature annotation.</text>
</comment>
<dbReference type="GO" id="GO:0016787">
    <property type="term" value="F:hydrolase activity"/>
    <property type="evidence" value="ECO:0007669"/>
    <property type="project" value="UniProtKB-UniRule"/>
</dbReference>
<comment type="caution">
    <text evidence="6">The sequence shown here is derived from an EMBL/GenBank/DDBJ whole genome shotgun (WGS) entry which is preliminary data.</text>
</comment>
<evidence type="ECO:0000313" key="6">
    <source>
        <dbReference type="EMBL" id="HIY72885.1"/>
    </source>
</evidence>
<reference evidence="6" key="1">
    <citation type="journal article" date="2021" name="PeerJ">
        <title>Extensive microbial diversity within the chicken gut microbiome revealed by metagenomics and culture.</title>
        <authorList>
            <person name="Gilroy R."/>
            <person name="Ravi A."/>
            <person name="Getino M."/>
            <person name="Pursley I."/>
            <person name="Horton D.L."/>
            <person name="Alikhan N.F."/>
            <person name="Baker D."/>
            <person name="Gharbi K."/>
            <person name="Hall N."/>
            <person name="Watson M."/>
            <person name="Adriaenssens E.M."/>
            <person name="Foster-Nyarko E."/>
            <person name="Jarju S."/>
            <person name="Secka A."/>
            <person name="Antonio M."/>
            <person name="Oren A."/>
            <person name="Chaudhuri R.R."/>
            <person name="La Ragione R."/>
            <person name="Hildebrand F."/>
            <person name="Pallen M.J."/>
        </authorList>
    </citation>
    <scope>NUCLEOTIDE SEQUENCE</scope>
    <source>
        <strain evidence="6">CHK33-7979</strain>
    </source>
</reference>
<gene>
    <name evidence="6" type="ORF">H9826_02755</name>
</gene>
<dbReference type="InterPro" id="IPR037483">
    <property type="entry name" value="YjjU-like"/>
</dbReference>
<keyword evidence="2 4" id="KW-0442">Lipid degradation</keyword>
<dbReference type="SUPFAM" id="SSF52151">
    <property type="entry name" value="FabD/lysophospholipase-like"/>
    <property type="match status" value="1"/>
</dbReference>
<keyword evidence="1 4" id="KW-0378">Hydrolase</keyword>
<dbReference type="InterPro" id="IPR016035">
    <property type="entry name" value="Acyl_Trfase/lysoPLipase"/>
</dbReference>
<dbReference type="PANTHER" id="PTHR14226">
    <property type="entry name" value="NEUROPATHY TARGET ESTERASE/SWISS CHEESE D.MELANOGASTER"/>
    <property type="match status" value="1"/>
</dbReference>
<dbReference type="Pfam" id="PF19890">
    <property type="entry name" value="DUF6363"/>
    <property type="match status" value="1"/>
</dbReference>
<dbReference type="InterPro" id="IPR002641">
    <property type="entry name" value="PNPLA_dom"/>
</dbReference>
<dbReference type="Gene3D" id="3.40.1090.10">
    <property type="entry name" value="Cytosolic phospholipase A2 catalytic domain"/>
    <property type="match status" value="1"/>
</dbReference>
<keyword evidence="3 4" id="KW-0443">Lipid metabolism</keyword>
<evidence type="ECO:0000256" key="1">
    <source>
        <dbReference type="ARBA" id="ARBA00022801"/>
    </source>
</evidence>
<dbReference type="EMBL" id="DXCX01000030">
    <property type="protein sequence ID" value="HIY72885.1"/>
    <property type="molecule type" value="Genomic_DNA"/>
</dbReference>